<gene>
    <name evidence="3" type="ORF">CC77DRAFT_721166</name>
</gene>
<dbReference type="RefSeq" id="XP_018388897.1">
    <property type="nucleotide sequence ID" value="XM_018532899.1"/>
</dbReference>
<evidence type="ECO:0008006" key="5">
    <source>
        <dbReference type="Google" id="ProtNLM"/>
    </source>
</evidence>
<protein>
    <recommendedName>
        <fullName evidence="5">DUF1772-domain-containing protein</fullName>
    </recommendedName>
</protein>
<dbReference type="Pfam" id="PF08592">
    <property type="entry name" value="Anthrone_oxy"/>
    <property type="match status" value="1"/>
</dbReference>
<feature type="transmembrane region" description="Helical" evidence="2">
    <location>
        <begin position="87"/>
        <end position="107"/>
    </location>
</feature>
<accession>A0A177DVC9</accession>
<keyword evidence="2" id="KW-0472">Membrane</keyword>
<dbReference type="Proteomes" id="UP000077248">
    <property type="component" value="Unassembled WGS sequence"/>
</dbReference>
<dbReference type="EMBL" id="KV441473">
    <property type="protein sequence ID" value="OAG23476.1"/>
    <property type="molecule type" value="Genomic_DNA"/>
</dbReference>
<feature type="transmembrane region" description="Helical" evidence="2">
    <location>
        <begin position="12"/>
        <end position="34"/>
    </location>
</feature>
<evidence type="ECO:0000256" key="1">
    <source>
        <dbReference type="SAM" id="MobiDB-lite"/>
    </source>
</evidence>
<evidence type="ECO:0000313" key="4">
    <source>
        <dbReference type="Proteomes" id="UP000077248"/>
    </source>
</evidence>
<sequence length="179" mass="19686">MLTFQHLQLGTLLQATFLLGMNTALSTISIPSILESPSPILAIRQWHTQFRSAQIPATSLSGSNLILSAIMTYGSSQRSGLLATPTILYGVGSVLAFLIFPFTLHYMNPLNDVLIEKFKNQQDLHYADLPEKGKGMQTARDHDKIAYWGYLNPVNRDGDLSPGGRGRERLEKTNPVGSA</sequence>
<dbReference type="VEuPathDB" id="FungiDB:CC77DRAFT_721166"/>
<feature type="region of interest" description="Disordered" evidence="1">
    <location>
        <begin position="158"/>
        <end position="179"/>
    </location>
</feature>
<keyword evidence="2" id="KW-1133">Transmembrane helix</keyword>
<dbReference type="InterPro" id="IPR013901">
    <property type="entry name" value="Anthrone_oxy"/>
</dbReference>
<dbReference type="AlphaFoldDB" id="A0A177DVC9"/>
<keyword evidence="4" id="KW-1185">Reference proteome</keyword>
<evidence type="ECO:0000313" key="3">
    <source>
        <dbReference type="EMBL" id="OAG23476.1"/>
    </source>
</evidence>
<dbReference type="KEGG" id="aalt:CC77DRAFT_721166"/>
<reference evidence="3 4" key="1">
    <citation type="submission" date="2016-05" db="EMBL/GenBank/DDBJ databases">
        <title>Comparative analysis of secretome profiles of manganese(II)-oxidizing ascomycete fungi.</title>
        <authorList>
            <consortium name="DOE Joint Genome Institute"/>
            <person name="Zeiner C.A."/>
            <person name="Purvine S.O."/>
            <person name="Zink E.M."/>
            <person name="Wu S."/>
            <person name="Pasa-Tolic L."/>
            <person name="Chaput D.L."/>
            <person name="Haridas S."/>
            <person name="Grigoriev I.V."/>
            <person name="Santelli C.M."/>
            <person name="Hansel C.M."/>
        </authorList>
    </citation>
    <scope>NUCLEOTIDE SEQUENCE [LARGE SCALE GENOMIC DNA]</scope>
    <source>
        <strain evidence="3 4">SRC1lrK2f</strain>
    </source>
</reference>
<dbReference type="OMA" id="AIRQWHT"/>
<keyword evidence="2" id="KW-0812">Transmembrane</keyword>
<name>A0A177DVC9_ALTAL</name>
<proteinExistence type="predicted"/>
<evidence type="ECO:0000256" key="2">
    <source>
        <dbReference type="SAM" id="Phobius"/>
    </source>
</evidence>
<dbReference type="GeneID" id="29118493"/>
<organism evidence="3 4">
    <name type="scientific">Alternaria alternata</name>
    <name type="common">Alternaria rot fungus</name>
    <name type="synonym">Torula alternata</name>
    <dbReference type="NCBI Taxonomy" id="5599"/>
    <lineage>
        <taxon>Eukaryota</taxon>
        <taxon>Fungi</taxon>
        <taxon>Dikarya</taxon>
        <taxon>Ascomycota</taxon>
        <taxon>Pezizomycotina</taxon>
        <taxon>Dothideomycetes</taxon>
        <taxon>Pleosporomycetidae</taxon>
        <taxon>Pleosporales</taxon>
        <taxon>Pleosporineae</taxon>
        <taxon>Pleosporaceae</taxon>
        <taxon>Alternaria</taxon>
        <taxon>Alternaria sect. Alternaria</taxon>
        <taxon>Alternaria alternata complex</taxon>
    </lineage>
</organism>